<dbReference type="Gene3D" id="2.40.50.1020">
    <property type="entry name" value="LytTr DNA-binding domain"/>
    <property type="match status" value="1"/>
</dbReference>
<reference evidence="6" key="1">
    <citation type="submission" date="2020-10" db="EMBL/GenBank/DDBJ databases">
        <authorList>
            <person name="Gilroy R."/>
        </authorList>
    </citation>
    <scope>NUCLEOTIDE SEQUENCE</scope>
    <source>
        <strain evidence="6">13766</strain>
    </source>
</reference>
<dbReference type="InterPro" id="IPR046947">
    <property type="entry name" value="LytR-like"/>
</dbReference>
<comment type="function">
    <text evidence="2">May play the central regulatory role in sporulation. It may be an element of the effector pathway responsible for the activation of sporulation genes in response to nutritional stress. Spo0A may act in concert with spo0H (a sigma factor) to control the expression of some genes that are critical to the sporulation process.</text>
</comment>
<dbReference type="EMBL" id="DVJN01000239">
    <property type="protein sequence ID" value="HIS93863.1"/>
    <property type="molecule type" value="Genomic_DNA"/>
</dbReference>
<dbReference type="AlphaFoldDB" id="A0A9D1G323"/>
<evidence type="ECO:0000313" key="6">
    <source>
        <dbReference type="EMBL" id="HIS93863.1"/>
    </source>
</evidence>
<comment type="caution">
    <text evidence="6">The sequence shown here is derived from an EMBL/GenBank/DDBJ whole genome shotgun (WGS) entry which is preliminary data.</text>
</comment>
<feature type="domain" description="HTH LytTR-type" evidence="5">
    <location>
        <begin position="134"/>
        <end position="233"/>
    </location>
</feature>
<dbReference type="Pfam" id="PF04397">
    <property type="entry name" value="LytTR"/>
    <property type="match status" value="1"/>
</dbReference>
<dbReference type="GO" id="GO:0003677">
    <property type="term" value="F:DNA binding"/>
    <property type="evidence" value="ECO:0007669"/>
    <property type="project" value="InterPro"/>
</dbReference>
<organism evidence="6 7">
    <name type="scientific">Candidatus Alectryocaccomicrobium excrementavium</name>
    <dbReference type="NCBI Taxonomy" id="2840668"/>
    <lineage>
        <taxon>Bacteria</taxon>
        <taxon>Bacillati</taxon>
        <taxon>Bacillota</taxon>
        <taxon>Clostridia</taxon>
        <taxon>Candidatus Alectryocaccomicrobium</taxon>
    </lineage>
</organism>
<sequence length="239" mass="26854">MLHIAICDDDGAAAQSIQSMAETCLKQCGCAGKIAVYTVAGNLLYDIVEDRFFFDLLLLDIEMPGVSGMAIAEKIQPCLPHAKVIFITSHIEYAIDAFALSIFRYVPKGELQTRLPAALRDAFALLSLEEGRTYTIRTHSRLEKIPYKEIYFIEREGKNARITTFAGVSRVRKSLQEVYDELGAEEFLFIDRGCIVNIIHILQVKDGMAMLKNGASLPISRSHLQAVKEQINRYWGKHI</sequence>
<dbReference type="Pfam" id="PF00072">
    <property type="entry name" value="Response_reg"/>
    <property type="match status" value="1"/>
</dbReference>
<keyword evidence="3" id="KW-0597">Phosphoprotein</keyword>
<dbReference type="InterPro" id="IPR011006">
    <property type="entry name" value="CheY-like_superfamily"/>
</dbReference>
<dbReference type="PANTHER" id="PTHR37299">
    <property type="entry name" value="TRANSCRIPTIONAL REGULATOR-RELATED"/>
    <property type="match status" value="1"/>
</dbReference>
<dbReference type="InterPro" id="IPR007492">
    <property type="entry name" value="LytTR_DNA-bd_dom"/>
</dbReference>
<dbReference type="InterPro" id="IPR001789">
    <property type="entry name" value="Sig_transdc_resp-reg_receiver"/>
</dbReference>
<accession>A0A9D1G323</accession>
<dbReference type="Gene3D" id="3.40.50.2300">
    <property type="match status" value="1"/>
</dbReference>
<dbReference type="SMART" id="SM00448">
    <property type="entry name" value="REC"/>
    <property type="match status" value="1"/>
</dbReference>
<evidence type="ECO:0000259" key="4">
    <source>
        <dbReference type="PROSITE" id="PS50110"/>
    </source>
</evidence>
<evidence type="ECO:0000256" key="2">
    <source>
        <dbReference type="ARBA" id="ARBA00024867"/>
    </source>
</evidence>
<reference evidence="6" key="2">
    <citation type="journal article" date="2021" name="PeerJ">
        <title>Extensive microbial diversity within the chicken gut microbiome revealed by metagenomics and culture.</title>
        <authorList>
            <person name="Gilroy R."/>
            <person name="Ravi A."/>
            <person name="Getino M."/>
            <person name="Pursley I."/>
            <person name="Horton D.L."/>
            <person name="Alikhan N.F."/>
            <person name="Baker D."/>
            <person name="Gharbi K."/>
            <person name="Hall N."/>
            <person name="Watson M."/>
            <person name="Adriaenssens E.M."/>
            <person name="Foster-Nyarko E."/>
            <person name="Jarju S."/>
            <person name="Secka A."/>
            <person name="Antonio M."/>
            <person name="Oren A."/>
            <person name="Chaudhuri R.R."/>
            <person name="La Ragione R."/>
            <person name="Hildebrand F."/>
            <person name="Pallen M.J."/>
        </authorList>
    </citation>
    <scope>NUCLEOTIDE SEQUENCE</scope>
    <source>
        <strain evidence="6">13766</strain>
    </source>
</reference>
<dbReference type="SUPFAM" id="SSF52172">
    <property type="entry name" value="CheY-like"/>
    <property type="match status" value="1"/>
</dbReference>
<dbReference type="PROSITE" id="PS50930">
    <property type="entry name" value="HTH_LYTTR"/>
    <property type="match status" value="1"/>
</dbReference>
<dbReference type="PANTHER" id="PTHR37299:SF1">
    <property type="entry name" value="STAGE 0 SPORULATION PROTEIN A HOMOLOG"/>
    <property type="match status" value="1"/>
</dbReference>
<evidence type="ECO:0000256" key="3">
    <source>
        <dbReference type="PROSITE-ProRule" id="PRU00169"/>
    </source>
</evidence>
<evidence type="ECO:0000256" key="1">
    <source>
        <dbReference type="ARBA" id="ARBA00018672"/>
    </source>
</evidence>
<proteinExistence type="predicted"/>
<dbReference type="CDD" id="cd00156">
    <property type="entry name" value="REC"/>
    <property type="match status" value="1"/>
</dbReference>
<gene>
    <name evidence="6" type="ORF">IAA84_12680</name>
</gene>
<protein>
    <recommendedName>
        <fullName evidence="1">Stage 0 sporulation protein A homolog</fullName>
    </recommendedName>
</protein>
<dbReference type="PROSITE" id="PS50110">
    <property type="entry name" value="RESPONSE_REGULATORY"/>
    <property type="match status" value="1"/>
</dbReference>
<evidence type="ECO:0000259" key="5">
    <source>
        <dbReference type="PROSITE" id="PS50930"/>
    </source>
</evidence>
<name>A0A9D1G323_9FIRM</name>
<dbReference type="GO" id="GO:0000156">
    <property type="term" value="F:phosphorelay response regulator activity"/>
    <property type="evidence" value="ECO:0007669"/>
    <property type="project" value="InterPro"/>
</dbReference>
<dbReference type="SMART" id="SM00850">
    <property type="entry name" value="LytTR"/>
    <property type="match status" value="1"/>
</dbReference>
<dbReference type="Proteomes" id="UP000824140">
    <property type="component" value="Unassembled WGS sequence"/>
</dbReference>
<feature type="modified residue" description="4-aspartylphosphate" evidence="3">
    <location>
        <position position="60"/>
    </location>
</feature>
<feature type="domain" description="Response regulatory" evidence="4">
    <location>
        <begin position="3"/>
        <end position="123"/>
    </location>
</feature>
<evidence type="ECO:0000313" key="7">
    <source>
        <dbReference type="Proteomes" id="UP000824140"/>
    </source>
</evidence>